<keyword evidence="2" id="KW-0732">Signal</keyword>
<organism evidence="3 4">
    <name type="scientific">Roseivirga seohaensis subsp. aquiponti</name>
    <dbReference type="NCBI Taxonomy" id="1566026"/>
    <lineage>
        <taxon>Bacteria</taxon>
        <taxon>Pseudomonadati</taxon>
        <taxon>Bacteroidota</taxon>
        <taxon>Cytophagia</taxon>
        <taxon>Cytophagales</taxon>
        <taxon>Roseivirgaceae</taxon>
        <taxon>Roseivirga</taxon>
    </lineage>
</organism>
<evidence type="ECO:0000313" key="3">
    <source>
        <dbReference type="EMBL" id="KOF04574.1"/>
    </source>
</evidence>
<evidence type="ECO:0008006" key="5">
    <source>
        <dbReference type="Google" id="ProtNLM"/>
    </source>
</evidence>
<keyword evidence="1" id="KW-0175">Coiled coil</keyword>
<proteinExistence type="predicted"/>
<feature type="chain" id="PRO_5005580669" description="Ezrin/radixin/moesin family protein" evidence="2">
    <location>
        <begin position="20"/>
        <end position="220"/>
    </location>
</feature>
<sequence length="220" mass="24935">MKTSKVFFTLLLGMFIATAAIGQEMTKAEKKAFKQEMKIWKKKKKAMSPEDFKALSEEHLKLKAANAGALSDIQTLETQLSAKDGQIGDLQKQVTRMQAAYQASQKEVENLKAQNDKRPAYNPDIINGEDFSIGVVFKVQVGAFRKVDLKKYADTSKDFAEEGADDLRKYVIGNFRNYEDANVLKRYLREMGVEDAWIVPYRDGKRVPLKEVLPTAEKTK</sequence>
<accession>A0A0L8AQH6</accession>
<feature type="coiled-coil region" evidence="1">
    <location>
        <begin position="73"/>
        <end position="114"/>
    </location>
</feature>
<feature type="signal peptide" evidence="2">
    <location>
        <begin position="1"/>
        <end position="19"/>
    </location>
</feature>
<dbReference type="RefSeq" id="WP_053221725.1">
    <property type="nucleotide sequence ID" value="NZ_JSVA01000001.1"/>
</dbReference>
<keyword evidence="4" id="KW-1185">Reference proteome</keyword>
<dbReference type="PATRIC" id="fig|1566026.4.peg.103"/>
<evidence type="ECO:0000256" key="2">
    <source>
        <dbReference type="SAM" id="SignalP"/>
    </source>
</evidence>
<dbReference type="Proteomes" id="UP000036908">
    <property type="component" value="Unassembled WGS sequence"/>
</dbReference>
<reference evidence="4" key="1">
    <citation type="submission" date="2014-11" db="EMBL/GenBank/DDBJ databases">
        <title>Genome sequencing of Roseivirga sp. D-25.</title>
        <authorList>
            <person name="Selvaratnam C."/>
            <person name="Thevarajoo S."/>
            <person name="Goh K.M."/>
            <person name="Eee R."/>
            <person name="Chan K.-G."/>
            <person name="Chong C.S."/>
        </authorList>
    </citation>
    <scope>NUCLEOTIDE SEQUENCE [LARGE SCALE GENOMIC DNA]</scope>
    <source>
        <strain evidence="4">D-25</strain>
    </source>
</reference>
<protein>
    <recommendedName>
        <fullName evidence="5">Ezrin/radixin/moesin family protein</fullName>
    </recommendedName>
</protein>
<name>A0A0L8AQH6_9BACT</name>
<dbReference type="OrthoDB" id="1119072at2"/>
<dbReference type="EMBL" id="JSVA01000001">
    <property type="protein sequence ID" value="KOF04574.1"/>
    <property type="molecule type" value="Genomic_DNA"/>
</dbReference>
<comment type="caution">
    <text evidence="3">The sequence shown here is derived from an EMBL/GenBank/DDBJ whole genome shotgun (WGS) entry which is preliminary data.</text>
</comment>
<gene>
    <name evidence="3" type="ORF">OB69_00490</name>
</gene>
<evidence type="ECO:0000313" key="4">
    <source>
        <dbReference type="Proteomes" id="UP000036908"/>
    </source>
</evidence>
<dbReference type="AlphaFoldDB" id="A0A0L8AQH6"/>
<evidence type="ECO:0000256" key="1">
    <source>
        <dbReference type="SAM" id="Coils"/>
    </source>
</evidence>